<dbReference type="GO" id="GO:0039694">
    <property type="term" value="P:viral RNA genome replication"/>
    <property type="evidence" value="ECO:0007669"/>
    <property type="project" value="InterPro"/>
</dbReference>
<dbReference type="InterPro" id="IPR043128">
    <property type="entry name" value="Rev_trsase/Diguanyl_cyclase"/>
</dbReference>
<dbReference type="EC" id="2.7.7.48" evidence="1 7"/>
<dbReference type="SUPFAM" id="SSF56672">
    <property type="entry name" value="DNA/RNA polymerases"/>
    <property type="match status" value="1"/>
</dbReference>
<dbReference type="RefSeq" id="YP_010087617.1">
    <property type="nucleotide sequence ID" value="NC_055564.1"/>
</dbReference>
<dbReference type="EMBL" id="MH922775">
    <property type="protein sequence ID" value="QBB78568.1"/>
    <property type="molecule type" value="Genomic_RNA"/>
</dbReference>
<proteinExistence type="predicted"/>
<dbReference type="PROSITE" id="PS50507">
    <property type="entry name" value="RDRP_SSRNA_POS"/>
    <property type="match status" value="1"/>
</dbReference>
<reference evidence="10" key="1">
    <citation type="submission" date="2018-09" db="EMBL/GenBank/DDBJ databases">
        <title>Complete genome sequence of a tentative new umbravirus isolated from Patrinia scabiosaefolia.</title>
        <authorList>
            <person name="Lim S."/>
            <person name="Moon J.S."/>
        </authorList>
    </citation>
    <scope>NUCLEOTIDE SEQUENCE</scope>
    <source>
        <strain evidence="10">Uiseong</strain>
    </source>
</reference>
<dbReference type="Proteomes" id="UP000680761">
    <property type="component" value="Segment"/>
</dbReference>
<evidence type="ECO:0000256" key="6">
    <source>
        <dbReference type="ARBA" id="ARBA00022953"/>
    </source>
</evidence>
<dbReference type="InterPro" id="IPR002166">
    <property type="entry name" value="RNA_pol_HCV"/>
</dbReference>
<dbReference type="KEGG" id="vg:65102915"/>
<evidence type="ECO:0000313" key="11">
    <source>
        <dbReference type="Proteomes" id="UP000680761"/>
    </source>
</evidence>
<dbReference type="CDD" id="cd23234">
    <property type="entry name" value="Calvusvirinae_RdRp"/>
    <property type="match status" value="1"/>
</dbReference>
<keyword evidence="6 7" id="KW-0693">Viral RNA replication</keyword>
<evidence type="ECO:0000256" key="1">
    <source>
        <dbReference type="ARBA" id="ARBA00012494"/>
    </source>
</evidence>
<protein>
    <recommendedName>
        <fullName evidence="1 7">RNA-directed RNA polymerase</fullName>
        <ecNumber evidence="1 7">2.7.7.48</ecNumber>
    </recommendedName>
</protein>
<evidence type="ECO:0000256" key="8">
    <source>
        <dbReference type="SAM" id="MobiDB-lite"/>
    </source>
</evidence>
<organism evidence="10">
    <name type="scientific">Patrinia mild mottle virus</name>
    <dbReference type="NCBI Taxonomy" id="2518104"/>
    <lineage>
        <taxon>Viruses</taxon>
        <taxon>Riboviria</taxon>
        <taxon>Orthornavirae</taxon>
        <taxon>Kitrinoviricota</taxon>
        <taxon>Tolucaviricetes</taxon>
        <taxon>Tolivirales</taxon>
        <taxon>Tombusviridae</taxon>
        <taxon>Calvusvirinae</taxon>
        <taxon>Umbravirus</taxon>
        <taxon>Umbravirus patriniae</taxon>
    </lineage>
</organism>
<name>A0A411I644_9TOMB</name>
<feature type="region of interest" description="Disordered" evidence="8">
    <location>
        <begin position="66"/>
        <end position="98"/>
    </location>
</feature>
<dbReference type="GO" id="GO:0000166">
    <property type="term" value="F:nucleotide binding"/>
    <property type="evidence" value="ECO:0007669"/>
    <property type="project" value="UniProtKB-KW"/>
</dbReference>
<keyword evidence="2 7" id="KW-0696">RNA-directed RNA polymerase</keyword>
<dbReference type="GO" id="GO:0003723">
    <property type="term" value="F:RNA binding"/>
    <property type="evidence" value="ECO:0007669"/>
    <property type="project" value="InterPro"/>
</dbReference>
<evidence type="ECO:0000313" key="10">
    <source>
        <dbReference type="EMBL" id="QBB78568.1"/>
    </source>
</evidence>
<evidence type="ECO:0000259" key="9">
    <source>
        <dbReference type="PROSITE" id="PS50507"/>
    </source>
</evidence>
<dbReference type="GeneID" id="65102915"/>
<dbReference type="Gene3D" id="3.30.70.270">
    <property type="match status" value="1"/>
</dbReference>
<dbReference type="GO" id="GO:0003968">
    <property type="term" value="F:RNA-directed RNA polymerase activity"/>
    <property type="evidence" value="ECO:0007669"/>
    <property type="project" value="UniProtKB-KW"/>
</dbReference>
<accession>A0A411I644</accession>
<keyword evidence="3 7" id="KW-0808">Transferase</keyword>
<evidence type="ECO:0000256" key="4">
    <source>
        <dbReference type="ARBA" id="ARBA00022695"/>
    </source>
</evidence>
<dbReference type="InterPro" id="IPR043502">
    <property type="entry name" value="DNA/RNA_pol_sf"/>
</dbReference>
<comment type="catalytic activity">
    <reaction evidence="7">
        <text>RNA(n) + a ribonucleoside 5'-triphosphate = RNA(n+1) + diphosphate</text>
        <dbReference type="Rhea" id="RHEA:21248"/>
        <dbReference type="Rhea" id="RHEA-COMP:14527"/>
        <dbReference type="Rhea" id="RHEA-COMP:17342"/>
        <dbReference type="ChEBI" id="CHEBI:33019"/>
        <dbReference type="ChEBI" id="CHEBI:61557"/>
        <dbReference type="ChEBI" id="CHEBI:140395"/>
        <dbReference type="EC" id="2.7.7.48"/>
    </reaction>
</comment>
<evidence type="ECO:0000256" key="7">
    <source>
        <dbReference type="RuleBase" id="RU363062"/>
    </source>
</evidence>
<evidence type="ECO:0000256" key="5">
    <source>
        <dbReference type="ARBA" id="ARBA00022741"/>
    </source>
</evidence>
<dbReference type="InterPro" id="IPR007094">
    <property type="entry name" value="RNA-dir_pol_PSvirus"/>
</dbReference>
<dbReference type="Pfam" id="PF00998">
    <property type="entry name" value="RdRP_3"/>
    <property type="match status" value="1"/>
</dbReference>
<evidence type="ECO:0000256" key="2">
    <source>
        <dbReference type="ARBA" id="ARBA00022484"/>
    </source>
</evidence>
<feature type="domain" description="RdRp catalytic" evidence="9">
    <location>
        <begin position="533"/>
        <end position="648"/>
    </location>
</feature>
<keyword evidence="11" id="KW-1185">Reference proteome</keyword>
<keyword evidence="5 7" id="KW-0547">Nucleotide-binding</keyword>
<keyword evidence="4 7" id="KW-0548">Nucleotidyltransferase</keyword>
<evidence type="ECO:0000256" key="3">
    <source>
        <dbReference type="ARBA" id="ARBA00022679"/>
    </source>
</evidence>
<sequence>MKNLLKFLRMDYRPDAGLKTRSEMERFADPDWALLMCQGRMTTAHADNIQRWYEGELSTDVFIPEVAPKNGEGQGSSPLPAVEMPSPQPSDNDQEGDDLAPWLEERFELLKLEAEIAAPSVEAEGQEETVVFGPEYPEEYRVNLCRALVPFVPPPPERVDAPAHVQVEEGRCSTIAASFRACGGAVLASAYAALATAMGSATEACKTIASAAAVASKEVPLDITVEGPAVPMQEPGAPMGYVTSASIAMELRRRFGMPVRTPANSELGGRVAREILADRCGSTRSDAWYMSQEAVDFWLRPTVVDLVQRTRPVGFLLGDVEARCGVETKIKPDVLSPHIRVKLAARPRNVQRTSYFIDAVRPEADIGVHNNSLNNLVRGINERVFYTDNKGTLPLKPVTGAFQAIEVGIRAFKITPWTMEEVVESYTGRLKTRYQKAMESVLASPLTAKDAKVATFIKAEKVNFTAKPDPAPRVIQPRDPRFNVVFAKYIKPLEPLLYKQLGKLYKYPCIAKGFNAIQTGEIIAKKWKLFQSPVCVGLDASRFDQHVSPDALKFTHSVYKKFINNAEFDWLLKRMYVNKGIGTAKDGIVHYTVHGNRMSGDMDTALGNCVLMVLMTRQLCVNLDIPHELMDNGDDCIVIFEEEHLSKFNTAVKGYFADLGFTMKVEPPVSTLEKVEFCQTQPIFDGTKWRMVRQLTSIAKDLNSVIQWEQLPLWWRAIGESGLALAGGIPVFTEFYKWLIRASSSRASKVKLHPLFQSGITNLIKDMDCSGEEIGTEARMSFAAAFGILPSMQIALEETYKILGPPGTQVKQPVLKAEWRLFNEYFRPDSLQCLTSCERSPHELEDIYLKGLMKLWTPHSDYKAYQVSASWYRDNQH</sequence>